<accession>A0AAN9PZH4</accession>
<comment type="caution">
    <text evidence="2">The sequence shown here is derived from an EMBL/GenBank/DDBJ whole genome shotgun (WGS) entry which is preliminary data.</text>
</comment>
<dbReference type="EMBL" id="JAYMYQ010000009">
    <property type="protein sequence ID" value="KAK7313923.1"/>
    <property type="molecule type" value="Genomic_DNA"/>
</dbReference>
<feature type="compositionally biased region" description="Polar residues" evidence="1">
    <location>
        <begin position="33"/>
        <end position="44"/>
    </location>
</feature>
<name>A0AAN9PZH4_CANGL</name>
<protein>
    <submittedName>
        <fullName evidence="2">Uncharacterized protein</fullName>
    </submittedName>
</protein>
<evidence type="ECO:0000313" key="2">
    <source>
        <dbReference type="EMBL" id="KAK7313923.1"/>
    </source>
</evidence>
<sequence>MLLCLELCQLRGEGVEPEDSQGPRGDITHEDQNATPDQNEGTEMNSLRISSQIEFHLFTILSNRMKNQKTEFDFPKTIPGILCEMPKQKLLDGSSQVKWPMLLKMPMHKHSHSSSECPSVPVEPGAFAILFSKNLPSFLLFKTKRATANLSESFPPKTLPKKNS</sequence>
<organism evidence="2 3">
    <name type="scientific">Canavalia gladiata</name>
    <name type="common">Sword bean</name>
    <name type="synonym">Dolichos gladiatus</name>
    <dbReference type="NCBI Taxonomy" id="3824"/>
    <lineage>
        <taxon>Eukaryota</taxon>
        <taxon>Viridiplantae</taxon>
        <taxon>Streptophyta</taxon>
        <taxon>Embryophyta</taxon>
        <taxon>Tracheophyta</taxon>
        <taxon>Spermatophyta</taxon>
        <taxon>Magnoliopsida</taxon>
        <taxon>eudicotyledons</taxon>
        <taxon>Gunneridae</taxon>
        <taxon>Pentapetalae</taxon>
        <taxon>rosids</taxon>
        <taxon>fabids</taxon>
        <taxon>Fabales</taxon>
        <taxon>Fabaceae</taxon>
        <taxon>Papilionoideae</taxon>
        <taxon>50 kb inversion clade</taxon>
        <taxon>NPAAA clade</taxon>
        <taxon>indigoferoid/millettioid clade</taxon>
        <taxon>Phaseoleae</taxon>
        <taxon>Canavalia</taxon>
    </lineage>
</organism>
<feature type="region of interest" description="Disordered" evidence="1">
    <location>
        <begin position="14"/>
        <end position="44"/>
    </location>
</feature>
<proteinExistence type="predicted"/>
<dbReference type="AlphaFoldDB" id="A0AAN9PZH4"/>
<dbReference type="Proteomes" id="UP001367508">
    <property type="component" value="Unassembled WGS sequence"/>
</dbReference>
<gene>
    <name evidence="2" type="ORF">VNO77_39128</name>
</gene>
<keyword evidence="3" id="KW-1185">Reference proteome</keyword>
<reference evidence="2 3" key="1">
    <citation type="submission" date="2024-01" db="EMBL/GenBank/DDBJ databases">
        <title>The genomes of 5 underutilized Papilionoideae crops provide insights into root nodulation and disease resistanc.</title>
        <authorList>
            <person name="Jiang F."/>
        </authorList>
    </citation>
    <scope>NUCLEOTIDE SEQUENCE [LARGE SCALE GENOMIC DNA]</scope>
    <source>
        <strain evidence="2">LVBAO_FW01</strain>
        <tissue evidence="2">Leaves</tissue>
    </source>
</reference>
<evidence type="ECO:0000256" key="1">
    <source>
        <dbReference type="SAM" id="MobiDB-lite"/>
    </source>
</evidence>
<evidence type="ECO:0000313" key="3">
    <source>
        <dbReference type="Proteomes" id="UP001367508"/>
    </source>
</evidence>